<reference evidence="1 2" key="1">
    <citation type="submission" date="2020-08" db="EMBL/GenBank/DDBJ databases">
        <authorList>
            <person name="Liu C."/>
            <person name="Sun Q."/>
        </authorList>
    </citation>
    <scope>NUCLEOTIDE SEQUENCE [LARGE SCALE GENOMIC DNA]</scope>
    <source>
        <strain evidence="1 2">NSJ-45</strain>
    </source>
</reference>
<dbReference type="EMBL" id="JACRWD010000007">
    <property type="protein sequence ID" value="MBC6004718.1"/>
    <property type="molecule type" value="Genomic_DNA"/>
</dbReference>
<sequence>MDAIQPNPTSIIDIFSVVEEIVYDSSNKNDVYVPISITTEDGFVNTVVVSNSKEDNFSINKNIILYKNKAINLNKIVKIKILTDNINLNKFKDLLSRRLRSLANYNYNDQISFSRKRRVQNFNTFTNDFSRNDNLQDYIIKNMENIKTINYNKPSGSYISPNLSKEDILNSSTNLYVNKKDVLEDVNLDTDKLDVVSFIEKNTENVLTEIETEEKLVLTNNSEEVEVSKPIYTEDINVLTNLEIKDYPISTSQIPAQAIGDISQNKIEAITNINPQYLENTISNIDIQRQIIPPKTVEVLDLAPVNRFINKHELDGRLLRLDPTGENYIGVFLDDGTFEPLRLTFKTFSVIPEDTINIVGNIYRSHLKNSLSDMDISKDTLIKSLDIDYNNDLVKYQSENMLPLSDFIIQHKSIIKNITNEAETASVVSKNSYETINSIKNVKHSTIENISDIKMSPVVNSTELVKSNHQVIENINLDKNTSSVVKDIDLNNKDINSLKSEDINGVIEFTGNGLMVVSDNDSDIVIYSISKINSVN</sequence>
<gene>
    <name evidence="1" type="ORF">H8891_13050</name>
</gene>
<name>A0ABR7K6I9_9FIRM</name>
<accession>A0ABR7K6I9</accession>
<evidence type="ECO:0000313" key="2">
    <source>
        <dbReference type="Proteomes" id="UP000611796"/>
    </source>
</evidence>
<protein>
    <submittedName>
        <fullName evidence="1">Uncharacterized protein</fullName>
    </submittedName>
</protein>
<organism evidence="1 2">
    <name type="scientific">Paeniclostridium hominis</name>
    <dbReference type="NCBI Taxonomy" id="2764329"/>
    <lineage>
        <taxon>Bacteria</taxon>
        <taxon>Bacillati</taxon>
        <taxon>Bacillota</taxon>
        <taxon>Clostridia</taxon>
        <taxon>Peptostreptococcales</taxon>
        <taxon>Peptostreptococcaceae</taxon>
        <taxon>Paeniclostridium</taxon>
    </lineage>
</organism>
<dbReference type="RefSeq" id="WP_187006764.1">
    <property type="nucleotide sequence ID" value="NZ_JACRWD010000007.1"/>
</dbReference>
<evidence type="ECO:0000313" key="1">
    <source>
        <dbReference type="EMBL" id="MBC6004718.1"/>
    </source>
</evidence>
<proteinExistence type="predicted"/>
<keyword evidence="2" id="KW-1185">Reference proteome</keyword>
<comment type="caution">
    <text evidence="1">The sequence shown here is derived from an EMBL/GenBank/DDBJ whole genome shotgun (WGS) entry which is preliminary data.</text>
</comment>
<dbReference type="Proteomes" id="UP000611796">
    <property type="component" value="Unassembled WGS sequence"/>
</dbReference>